<dbReference type="AlphaFoldDB" id="A0AAP5IBT6"/>
<feature type="domain" description="PRC-barrel" evidence="1">
    <location>
        <begin position="26"/>
        <end position="70"/>
    </location>
</feature>
<proteinExistence type="predicted"/>
<evidence type="ECO:0000259" key="1">
    <source>
        <dbReference type="Pfam" id="PF05239"/>
    </source>
</evidence>
<dbReference type="InterPro" id="IPR027275">
    <property type="entry name" value="PRC-brl_dom"/>
</dbReference>
<organism evidence="3 4">
    <name type="scientific">Aetokthonos hydrillicola Thurmond2011</name>
    <dbReference type="NCBI Taxonomy" id="2712845"/>
    <lineage>
        <taxon>Bacteria</taxon>
        <taxon>Bacillati</taxon>
        <taxon>Cyanobacteriota</taxon>
        <taxon>Cyanophyceae</taxon>
        <taxon>Nostocales</taxon>
        <taxon>Hapalosiphonaceae</taxon>
        <taxon>Aetokthonos</taxon>
    </lineage>
</organism>
<dbReference type="Pfam" id="PF05239">
    <property type="entry name" value="PRC"/>
    <property type="match status" value="1"/>
</dbReference>
<dbReference type="RefSeq" id="WP_208348544.1">
    <property type="nucleotide sequence ID" value="NZ_JAALHA020000011.1"/>
</dbReference>
<keyword evidence="4" id="KW-1185">Reference proteome</keyword>
<evidence type="ECO:0000313" key="3">
    <source>
        <dbReference type="EMBL" id="MDR9897207.1"/>
    </source>
</evidence>
<comment type="caution">
    <text evidence="3">The sequence shown here is derived from an EMBL/GenBank/DDBJ whole genome shotgun (WGS) entry which is preliminary data.</text>
</comment>
<gene>
    <name evidence="3" type="ORF">G7B40_021950</name>
</gene>
<feature type="domain" description="DUF2382" evidence="2">
    <location>
        <begin position="149"/>
        <end position="218"/>
    </location>
</feature>
<reference evidence="4" key="1">
    <citation type="journal article" date="2021" name="Science">
        <title>Hunting the eagle killer: A cyanobacterial neurotoxin causes vacuolar myelinopathy.</title>
        <authorList>
            <person name="Breinlinger S."/>
            <person name="Phillips T.J."/>
            <person name="Haram B.N."/>
            <person name="Mares J."/>
            <person name="Martinez Yerena J.A."/>
            <person name="Hrouzek P."/>
            <person name="Sobotka R."/>
            <person name="Henderson W.M."/>
            <person name="Schmieder P."/>
            <person name="Williams S.M."/>
            <person name="Lauderdale J.D."/>
            <person name="Wilde H.D."/>
            <person name="Gerrin W."/>
            <person name="Kust A."/>
            <person name="Washington J.W."/>
            <person name="Wagner C."/>
            <person name="Geier B."/>
            <person name="Liebeke M."/>
            <person name="Enke H."/>
            <person name="Niedermeyer T.H.J."/>
            <person name="Wilde S.B."/>
        </authorList>
    </citation>
    <scope>NUCLEOTIDE SEQUENCE [LARGE SCALE GENOMIC DNA]</scope>
    <source>
        <strain evidence="4">Thurmond2011</strain>
    </source>
</reference>
<dbReference type="InterPro" id="IPR019060">
    <property type="entry name" value="DUF2382"/>
</dbReference>
<name>A0AAP5IBT6_9CYAN</name>
<dbReference type="Pfam" id="PF09557">
    <property type="entry name" value="DUF2382"/>
    <property type="match status" value="1"/>
</dbReference>
<sequence>MISLKRSSLEQQTRIDTSLKNLRERVKKFAVVDSQGNIIGEVTDLMVDSERQLNFVVYSDTENKIYFNLNSSLVKKIDSRLKCVFIKIDLGKLHTNFENIKKESTIMSIEKDDIYHEINSKNIKNMEVINNNNNSVVSENVEVPEEEIIRLLGEKIIVDRSKRKVGEVIVRKEIETRIIQVPVRREKLIVEQVSPEHKQLAEIDLGEEEISRIGLIESEKVQPASLDSGMSVSGEFSSPKIASLLLNAIALERNHGCKTVRVTVTVENEEYQKKYQEWFAHTSTSQ</sequence>
<dbReference type="Proteomes" id="UP000667802">
    <property type="component" value="Unassembled WGS sequence"/>
</dbReference>
<evidence type="ECO:0000259" key="2">
    <source>
        <dbReference type="Pfam" id="PF09557"/>
    </source>
</evidence>
<protein>
    <submittedName>
        <fullName evidence="3">YsnF/AvaK domain-containing protein</fullName>
    </submittedName>
</protein>
<evidence type="ECO:0000313" key="4">
    <source>
        <dbReference type="Proteomes" id="UP000667802"/>
    </source>
</evidence>
<dbReference type="EMBL" id="JAALHA020000011">
    <property type="protein sequence ID" value="MDR9897207.1"/>
    <property type="molecule type" value="Genomic_DNA"/>
</dbReference>
<accession>A0AAP5IBT6</accession>